<name>A0ABU7M0I4_9PROT</name>
<sequence>MTETALRQWRVERSVTLGVVVALALQTGGALIWAGAAGERLDRLEREMAPVAATSERLARLEEQMEQARESLARIERRLDRD</sequence>
<evidence type="ECO:0000313" key="4">
    <source>
        <dbReference type="Proteomes" id="UP001310692"/>
    </source>
</evidence>
<keyword evidence="2" id="KW-0472">Membrane</keyword>
<accession>A0ABU7M0I4</accession>
<organism evidence="3 4">
    <name type="scientific">Hyphobacterium marinum</name>
    <dbReference type="NCBI Taxonomy" id="3116574"/>
    <lineage>
        <taxon>Bacteria</taxon>
        <taxon>Pseudomonadati</taxon>
        <taxon>Pseudomonadota</taxon>
        <taxon>Alphaproteobacteria</taxon>
        <taxon>Maricaulales</taxon>
        <taxon>Maricaulaceae</taxon>
        <taxon>Hyphobacterium</taxon>
    </lineage>
</organism>
<evidence type="ECO:0000313" key="3">
    <source>
        <dbReference type="EMBL" id="MEE2567334.1"/>
    </source>
</evidence>
<proteinExistence type="predicted"/>
<reference evidence="3 4" key="1">
    <citation type="submission" date="2024-01" db="EMBL/GenBank/DDBJ databases">
        <title>Hyphobacterium bacterium isolated from marine sediment.</title>
        <authorList>
            <person name="Zhao S."/>
        </authorList>
    </citation>
    <scope>NUCLEOTIDE SEQUENCE [LARGE SCALE GENOMIC DNA]</scope>
    <source>
        <strain evidence="3 4">Y60-23</strain>
    </source>
</reference>
<gene>
    <name evidence="3" type="ORF">V0U35_11660</name>
</gene>
<protein>
    <recommendedName>
        <fullName evidence="5">Peptidase M23</fullName>
    </recommendedName>
</protein>
<evidence type="ECO:0008006" key="5">
    <source>
        <dbReference type="Google" id="ProtNLM"/>
    </source>
</evidence>
<comment type="caution">
    <text evidence="3">The sequence shown here is derived from an EMBL/GenBank/DDBJ whole genome shotgun (WGS) entry which is preliminary data.</text>
</comment>
<dbReference type="RefSeq" id="WP_330196896.1">
    <property type="nucleotide sequence ID" value="NZ_JAZDRO010000005.1"/>
</dbReference>
<keyword evidence="2" id="KW-1133">Transmembrane helix</keyword>
<keyword evidence="2" id="KW-0812">Transmembrane</keyword>
<feature type="transmembrane region" description="Helical" evidence="2">
    <location>
        <begin position="15"/>
        <end position="36"/>
    </location>
</feature>
<feature type="coiled-coil region" evidence="1">
    <location>
        <begin position="51"/>
        <end position="78"/>
    </location>
</feature>
<keyword evidence="1" id="KW-0175">Coiled coil</keyword>
<evidence type="ECO:0000256" key="2">
    <source>
        <dbReference type="SAM" id="Phobius"/>
    </source>
</evidence>
<evidence type="ECO:0000256" key="1">
    <source>
        <dbReference type="SAM" id="Coils"/>
    </source>
</evidence>
<dbReference type="EMBL" id="JAZDRO010000005">
    <property type="protein sequence ID" value="MEE2567334.1"/>
    <property type="molecule type" value="Genomic_DNA"/>
</dbReference>
<dbReference type="Proteomes" id="UP001310692">
    <property type="component" value="Unassembled WGS sequence"/>
</dbReference>
<keyword evidence="4" id="KW-1185">Reference proteome</keyword>